<sequence>MIISYYMILNKQNQYFGRKYCPGLNFIDQNIAENKWLFFTEIKTIETYIENDGYYFYEVFLPTMNPALTTIKNSKGLIYGANMIILSEPMKLSKVDTWKYILSIGITITPYIINKCQNKGYLEVLDYFIDNNYYPSPRGLPKYQYLIFDACKEGFLDVIKADTKYSSLLAYIDMACVAADYGHYHIVKYIFEYKIAPPFEKNIELIYDINKIALYACKNGHLSIVKYLVKLGTNVRFSNDTMIYVSYNCLKFNVLKYLLDLDNTIIKIITKIDYNNYFKLYLADEYSLDLNYSFHHYDKLYPDNLPEDRVYFNTTIKNSDFTSQIIIQSYKILYKPFSIRRCFLNYEKYNYLDEENPFKIYFNYFGISDDKIYCQKIENHHRNLKIIFGSNDF</sequence>
<dbReference type="Pfam" id="PF12796">
    <property type="entry name" value="Ank_2"/>
    <property type="match status" value="1"/>
</dbReference>
<accession>L7Y5C9</accession>
<dbReference type="Gene3D" id="1.25.40.20">
    <property type="entry name" value="Ankyrin repeat-containing domain"/>
    <property type="match status" value="1"/>
</dbReference>
<evidence type="ECO:0000313" key="2">
    <source>
        <dbReference type="Proteomes" id="UP000236749"/>
    </source>
</evidence>
<protein>
    <submittedName>
        <fullName evidence="1">Putative ankyrin repeat protein</fullName>
    </submittedName>
</protein>
<organism evidence="1 2">
    <name type="scientific">Megavirus lba</name>
    <dbReference type="NCBI Taxonomy" id="1235314"/>
    <lineage>
        <taxon>Viruses</taxon>
        <taxon>Varidnaviria</taxon>
        <taxon>Bamfordvirae</taxon>
        <taxon>Nucleocytoviricota</taxon>
        <taxon>Megaviricetes</taxon>
        <taxon>Imitervirales</taxon>
        <taxon>Mimiviridae</taxon>
        <taxon>Megamimivirinae</taxon>
        <taxon>Megavirus</taxon>
        <taxon>Megavirus chilense</taxon>
    </lineage>
</organism>
<dbReference type="InterPro" id="IPR002110">
    <property type="entry name" value="Ankyrin_rpt"/>
</dbReference>
<evidence type="ECO:0000313" key="1">
    <source>
        <dbReference type="EMBL" id="AGD93024.1"/>
    </source>
</evidence>
<dbReference type="EMBL" id="JX885207">
    <property type="protein sequence ID" value="AGD93024.1"/>
    <property type="molecule type" value="Genomic_DNA"/>
</dbReference>
<reference evidence="1 2" key="1">
    <citation type="journal article" date="2013" name="Clin. Infect. Dis.">
        <title>First isolation of Mimivirus in a patient with pneumonia.</title>
        <authorList>
            <person name="Saadi H."/>
            <person name="Pagnier I."/>
            <person name="Colson P."/>
            <person name="Cherif J.K."/>
            <person name="Beji M."/>
            <person name="Boughalmi M."/>
            <person name="Azza S."/>
            <person name="Armstrong N."/>
            <person name="Robert C."/>
            <person name="Fournous G."/>
            <person name="La Scola B."/>
            <person name="Raoult D."/>
        </authorList>
    </citation>
    <scope>NUCLEOTIDE SEQUENCE [LARGE SCALE GENOMIC DNA]</scope>
    <source>
        <strain evidence="1">LBA111</strain>
    </source>
</reference>
<dbReference type="Proteomes" id="UP000236749">
    <property type="component" value="Segment"/>
</dbReference>
<dbReference type="InterPro" id="IPR036770">
    <property type="entry name" value="Ankyrin_rpt-contain_sf"/>
</dbReference>
<dbReference type="SUPFAM" id="SSF140860">
    <property type="entry name" value="Pseudo ankyrin repeat-like"/>
    <property type="match status" value="1"/>
</dbReference>
<gene>
    <name evidence="1" type="ORF">LBA_01106</name>
</gene>
<name>L7Y5C9_9VIRU</name>
<proteinExistence type="predicted"/>